<dbReference type="EMBL" id="BGZK01000261">
    <property type="protein sequence ID" value="GBP32541.1"/>
    <property type="molecule type" value="Genomic_DNA"/>
</dbReference>
<dbReference type="AlphaFoldDB" id="A0A4C1V199"/>
<protein>
    <submittedName>
        <fullName evidence="1">Uncharacterized protein</fullName>
    </submittedName>
</protein>
<proteinExistence type="predicted"/>
<accession>A0A4C1V199</accession>
<organism evidence="1 2">
    <name type="scientific">Eumeta variegata</name>
    <name type="common">Bagworm moth</name>
    <name type="synonym">Eumeta japonica</name>
    <dbReference type="NCBI Taxonomy" id="151549"/>
    <lineage>
        <taxon>Eukaryota</taxon>
        <taxon>Metazoa</taxon>
        <taxon>Ecdysozoa</taxon>
        <taxon>Arthropoda</taxon>
        <taxon>Hexapoda</taxon>
        <taxon>Insecta</taxon>
        <taxon>Pterygota</taxon>
        <taxon>Neoptera</taxon>
        <taxon>Endopterygota</taxon>
        <taxon>Lepidoptera</taxon>
        <taxon>Glossata</taxon>
        <taxon>Ditrysia</taxon>
        <taxon>Tineoidea</taxon>
        <taxon>Psychidae</taxon>
        <taxon>Oiketicinae</taxon>
        <taxon>Eumeta</taxon>
    </lineage>
</organism>
<name>A0A4C1V199_EUMVA</name>
<sequence>MYYDHAKIDIVRTEQYSDTCVPRNSDAATTLLHKHLAPIDAFTSEEYFICKSGKNQSALIKTTAENLNPILTIKTRWETRYRKNRTTNNTVETSERGVFMGVGARARGQFQNRDTPRVSGQDSFASSWENRASEMCLPLVHNNTAQDHTAAARTRMTKIAQSSIVTSNVQRTENQNKNSMDKTYNIPKVNRFDVLLNEIRGTKRKHTAIDNYTAPIQ</sequence>
<gene>
    <name evidence="1" type="ORF">EVAR_23952_1</name>
</gene>
<comment type="caution">
    <text evidence="1">The sequence shown here is derived from an EMBL/GenBank/DDBJ whole genome shotgun (WGS) entry which is preliminary data.</text>
</comment>
<dbReference type="OrthoDB" id="7349649at2759"/>
<reference evidence="1 2" key="1">
    <citation type="journal article" date="2019" name="Commun. Biol.">
        <title>The bagworm genome reveals a unique fibroin gene that provides high tensile strength.</title>
        <authorList>
            <person name="Kono N."/>
            <person name="Nakamura H."/>
            <person name="Ohtoshi R."/>
            <person name="Tomita M."/>
            <person name="Numata K."/>
            <person name="Arakawa K."/>
        </authorList>
    </citation>
    <scope>NUCLEOTIDE SEQUENCE [LARGE SCALE GENOMIC DNA]</scope>
</reference>
<dbReference type="Proteomes" id="UP000299102">
    <property type="component" value="Unassembled WGS sequence"/>
</dbReference>
<evidence type="ECO:0000313" key="2">
    <source>
        <dbReference type="Proteomes" id="UP000299102"/>
    </source>
</evidence>
<evidence type="ECO:0000313" key="1">
    <source>
        <dbReference type="EMBL" id="GBP32541.1"/>
    </source>
</evidence>
<keyword evidence="2" id="KW-1185">Reference proteome</keyword>